<dbReference type="PROSITE" id="PS51375">
    <property type="entry name" value="PPR"/>
    <property type="match status" value="2"/>
</dbReference>
<dbReference type="Proteomes" id="UP000619265">
    <property type="component" value="Unassembled WGS sequence"/>
</dbReference>
<name>A0A833U2W0_JUGRE</name>
<dbReference type="PANTHER" id="PTHR46128:SF266">
    <property type="entry name" value="PENTACOTRIPEPTIDE-REPEAT REGION OF PRORP DOMAIN-CONTAINING PROTEIN"/>
    <property type="match status" value="1"/>
</dbReference>
<evidence type="ECO:0000313" key="4">
    <source>
        <dbReference type="EMBL" id="KAF5450657.1"/>
    </source>
</evidence>
<dbReference type="EMBL" id="LIHL02000013">
    <property type="protein sequence ID" value="KAF5450657.1"/>
    <property type="molecule type" value="Genomic_DNA"/>
</dbReference>
<evidence type="ECO:0000256" key="3">
    <source>
        <dbReference type="PROSITE-ProRule" id="PRU00708"/>
    </source>
</evidence>
<dbReference type="NCBIfam" id="TIGR00756">
    <property type="entry name" value="PPR"/>
    <property type="match status" value="3"/>
</dbReference>
<evidence type="ECO:0000256" key="2">
    <source>
        <dbReference type="ARBA" id="ARBA00022737"/>
    </source>
</evidence>
<dbReference type="PANTHER" id="PTHR46128">
    <property type="entry name" value="MITOCHONDRIAL GROUP I INTRON SPLICING FACTOR CCM1"/>
    <property type="match status" value="1"/>
</dbReference>
<keyword evidence="2" id="KW-0677">Repeat</keyword>
<dbReference type="AlphaFoldDB" id="A0A833U2W0"/>
<feature type="repeat" description="PPR" evidence="3">
    <location>
        <begin position="104"/>
        <end position="138"/>
    </location>
</feature>
<evidence type="ECO:0000313" key="5">
    <source>
        <dbReference type="Proteomes" id="UP000619265"/>
    </source>
</evidence>
<dbReference type="Pfam" id="PF13041">
    <property type="entry name" value="PPR_2"/>
    <property type="match status" value="2"/>
</dbReference>
<evidence type="ECO:0000256" key="1">
    <source>
        <dbReference type="ARBA" id="ARBA00007626"/>
    </source>
</evidence>
<gene>
    <name evidence="4" type="ORF">F2P56_030988</name>
</gene>
<feature type="repeat" description="PPR" evidence="3">
    <location>
        <begin position="139"/>
        <end position="169"/>
    </location>
</feature>
<dbReference type="InterPro" id="IPR002885">
    <property type="entry name" value="PPR_rpt"/>
</dbReference>
<comment type="caution">
    <text evidence="4">The sequence shown here is derived from an EMBL/GenBank/DDBJ whole genome shotgun (WGS) entry which is preliminary data.</text>
</comment>
<dbReference type="InterPro" id="IPR011990">
    <property type="entry name" value="TPR-like_helical_dom_sf"/>
</dbReference>
<dbReference type="Gene3D" id="1.25.40.10">
    <property type="entry name" value="Tetratricopeptide repeat domain"/>
    <property type="match status" value="2"/>
</dbReference>
<reference evidence="4" key="2">
    <citation type="submission" date="2020-03" db="EMBL/GenBank/DDBJ databases">
        <title>Walnut 2.0.</title>
        <authorList>
            <person name="Marrano A."/>
            <person name="Britton M."/>
            <person name="Zimin A.V."/>
            <person name="Zaini P.A."/>
            <person name="Workman R."/>
            <person name="Puiu D."/>
            <person name="Bianco L."/>
            <person name="Allen B.J."/>
            <person name="Troggio M."/>
            <person name="Leslie C.A."/>
            <person name="Timp W."/>
            <person name="Dendekar A."/>
            <person name="Salzberg S.L."/>
            <person name="Neale D.B."/>
        </authorList>
    </citation>
    <scope>NUCLEOTIDE SEQUENCE</scope>
    <source>
        <tissue evidence="4">Leaves</tissue>
    </source>
</reference>
<reference evidence="4" key="1">
    <citation type="submission" date="2015-10" db="EMBL/GenBank/DDBJ databases">
        <authorList>
            <person name="Martinez-Garcia P.J."/>
            <person name="Crepeau M.W."/>
            <person name="Puiu D."/>
            <person name="Gonzalez-Ibeas D."/>
            <person name="Whalen J."/>
            <person name="Stevens K."/>
            <person name="Paul R."/>
            <person name="Butterfield T."/>
            <person name="Britton M."/>
            <person name="Reagan R."/>
            <person name="Chakraborty S."/>
            <person name="Walawage S.L."/>
            <person name="Vasquez-Gross H.A."/>
            <person name="Cardeno C."/>
            <person name="Famula R."/>
            <person name="Pratt K."/>
            <person name="Kuruganti S."/>
            <person name="Aradhya M.K."/>
            <person name="Leslie C.A."/>
            <person name="Dandekar A.M."/>
            <person name="Salzberg S.L."/>
            <person name="Wegrzyn J.L."/>
            <person name="Langley C.H."/>
            <person name="Neale D.B."/>
        </authorList>
    </citation>
    <scope>NUCLEOTIDE SEQUENCE</scope>
    <source>
        <tissue evidence="4">Leaves</tissue>
    </source>
</reference>
<organism evidence="4 5">
    <name type="scientific">Juglans regia</name>
    <name type="common">English walnut</name>
    <dbReference type="NCBI Taxonomy" id="51240"/>
    <lineage>
        <taxon>Eukaryota</taxon>
        <taxon>Viridiplantae</taxon>
        <taxon>Streptophyta</taxon>
        <taxon>Embryophyta</taxon>
        <taxon>Tracheophyta</taxon>
        <taxon>Spermatophyta</taxon>
        <taxon>Magnoliopsida</taxon>
        <taxon>eudicotyledons</taxon>
        <taxon>Gunneridae</taxon>
        <taxon>Pentapetalae</taxon>
        <taxon>rosids</taxon>
        <taxon>fabids</taxon>
        <taxon>Fagales</taxon>
        <taxon>Juglandaceae</taxon>
        <taxon>Juglans</taxon>
    </lineage>
</organism>
<protein>
    <submittedName>
        <fullName evidence="4">Uncharacterized protein</fullName>
    </submittedName>
</protein>
<dbReference type="InterPro" id="IPR050872">
    <property type="entry name" value="PPR_P_subfamily"/>
</dbReference>
<sequence length="192" mass="22115">MGSLYLYGTLRLAKLVEDFSHIHKIEVTYGDGGVGTILNITFVPGFSYGLCESGRLKEVVYLFEEMVSKEQILPDALTYNVLINGFYRARKMIEFMRKNGCNPIVFNDSTLMNGFCKEKKLLETKEVFDEMKSFRLKPNTISYPTLINCFYRVGKIDEATELLKEMKEKSEIRGKVKGKNCNQMENGVFYFL</sequence>
<proteinExistence type="inferred from homology"/>
<comment type="similarity">
    <text evidence="1">Belongs to the PPR family. P subfamily.</text>
</comment>
<dbReference type="Gramene" id="Jr13_25670_p1">
    <property type="protein sequence ID" value="cds.Jr13_25670_p1"/>
    <property type="gene ID" value="Jr13_25670"/>
</dbReference>
<accession>A0A833U2W0</accession>